<protein>
    <submittedName>
        <fullName evidence="2">Uncharacterized protein</fullName>
    </submittedName>
</protein>
<dbReference type="AlphaFoldDB" id="A0A7W7QY31"/>
<dbReference type="EMBL" id="JACHJV010000001">
    <property type="protein sequence ID" value="MBB4921266.1"/>
    <property type="molecule type" value="Genomic_DNA"/>
</dbReference>
<feature type="region of interest" description="Disordered" evidence="1">
    <location>
        <begin position="64"/>
        <end position="85"/>
    </location>
</feature>
<name>A0A7W7QY31_KITKI</name>
<dbReference type="Proteomes" id="UP000540506">
    <property type="component" value="Unassembled WGS sequence"/>
</dbReference>
<feature type="region of interest" description="Disordered" evidence="1">
    <location>
        <begin position="1"/>
        <end position="30"/>
    </location>
</feature>
<reference evidence="2 3" key="1">
    <citation type="submission" date="2020-08" db="EMBL/GenBank/DDBJ databases">
        <title>Sequencing the genomes of 1000 actinobacteria strains.</title>
        <authorList>
            <person name="Klenk H.-P."/>
        </authorList>
    </citation>
    <scope>NUCLEOTIDE SEQUENCE [LARGE SCALE GENOMIC DNA]</scope>
    <source>
        <strain evidence="2 3">DSM 41654</strain>
    </source>
</reference>
<proteinExistence type="predicted"/>
<evidence type="ECO:0000313" key="3">
    <source>
        <dbReference type="Proteomes" id="UP000540506"/>
    </source>
</evidence>
<keyword evidence="3" id="KW-1185">Reference proteome</keyword>
<accession>A0A7W7QY31</accession>
<gene>
    <name evidence="2" type="ORF">FHR34_000259</name>
</gene>
<organism evidence="2 3">
    <name type="scientific">Kitasatospora kifunensis</name>
    <name type="common">Streptomyces kifunensis</name>
    <dbReference type="NCBI Taxonomy" id="58351"/>
    <lineage>
        <taxon>Bacteria</taxon>
        <taxon>Bacillati</taxon>
        <taxon>Actinomycetota</taxon>
        <taxon>Actinomycetes</taxon>
        <taxon>Kitasatosporales</taxon>
        <taxon>Streptomycetaceae</taxon>
        <taxon>Kitasatospora</taxon>
    </lineage>
</organism>
<evidence type="ECO:0000256" key="1">
    <source>
        <dbReference type="SAM" id="MobiDB-lite"/>
    </source>
</evidence>
<comment type="caution">
    <text evidence="2">The sequence shown here is derived from an EMBL/GenBank/DDBJ whole genome shotgun (WGS) entry which is preliminary data.</text>
</comment>
<dbReference type="RefSeq" id="WP_184933628.1">
    <property type="nucleotide sequence ID" value="NZ_JACHJV010000001.1"/>
</dbReference>
<evidence type="ECO:0000313" key="2">
    <source>
        <dbReference type="EMBL" id="MBB4921266.1"/>
    </source>
</evidence>
<sequence length="85" mass="9181">MTADRRPVGLPSFSAPAADAPAQTEPRRLPPVERAVFLSAPELPEVPETTEEAELLEAEFPVQRSAARRLPTPGSMTFSAPERQG</sequence>